<keyword evidence="2" id="KW-1185">Reference proteome</keyword>
<dbReference type="OrthoDB" id="26004at10239"/>
<sequence length="105" mass="11898">MIAIATRSPAMMSSSFDTKTIGKRVQKDVKKLSKGFDKINEQSKVRGQQASDNLKSFFEKLDKIAREDVEKVKTIFDETSIDVTTSADYTEIDDIIIFKDNEDVN</sequence>
<dbReference type="Proteomes" id="UP000202419">
    <property type="component" value="Segment"/>
</dbReference>
<protein>
    <submittedName>
        <fullName evidence="1">Uncharacterized protein B597L</fullName>
    </submittedName>
</protein>
<evidence type="ECO:0000313" key="2">
    <source>
        <dbReference type="Proteomes" id="UP000202419"/>
    </source>
</evidence>
<dbReference type="RefSeq" id="YP_001497793.1">
    <property type="nucleotide sequence ID" value="NC_009898.1"/>
</dbReference>
<accession>A7IXC2</accession>
<reference evidence="1 2" key="1">
    <citation type="journal article" date="2007" name="Virology">
        <title>Sequence and annotation of the 369-kb NY-2A and the 345-kb AR158 viruses that infect Chlorella NC64A.</title>
        <authorList>
            <person name="Fitzgerald L.A."/>
            <person name="Graves M.V."/>
            <person name="Li X."/>
            <person name="Feldblyum T."/>
            <person name="Nierman W.C."/>
            <person name="Van Etten J.L."/>
        </authorList>
    </citation>
    <scope>NUCLEOTIDE SEQUENCE [LARGE SCALE GENOMIC DNA]</scope>
    <source>
        <strain evidence="1 2">NY-2A</strain>
    </source>
</reference>
<dbReference type="KEGG" id="vg:5659415"/>
<gene>
    <name evidence="1" type="primary">B597L</name>
    <name evidence="1" type="ORF">NY2A_B597L</name>
</gene>
<proteinExistence type="predicted"/>
<organismHost>
    <name type="scientific">Chlorella</name>
    <dbReference type="NCBI Taxonomy" id="3071"/>
</organismHost>
<name>A7IXC2_PBCVN</name>
<evidence type="ECO:0000313" key="1">
    <source>
        <dbReference type="EMBL" id="ABT14996.1"/>
    </source>
</evidence>
<dbReference type="EMBL" id="DQ491002">
    <property type="protein sequence ID" value="ABT14996.1"/>
    <property type="molecule type" value="Genomic_DNA"/>
</dbReference>
<organism evidence="1 2">
    <name type="scientific">Paramecium bursaria Chlorella virus NY2A</name>
    <name type="common">PBCV-NY2A</name>
    <dbReference type="NCBI Taxonomy" id="46021"/>
    <lineage>
        <taxon>Viruses</taxon>
        <taxon>Varidnaviria</taxon>
        <taxon>Bamfordvirae</taxon>
        <taxon>Nucleocytoviricota</taxon>
        <taxon>Megaviricetes</taxon>
        <taxon>Algavirales</taxon>
        <taxon>Phycodnaviridae</taxon>
        <taxon>Chlorovirus</taxon>
        <taxon>Chlorovirus americanus</taxon>
    </lineage>
</organism>
<dbReference type="GeneID" id="5659415"/>